<dbReference type="AlphaFoldDB" id="A0AA40CMX2"/>
<keyword evidence="3" id="KW-1133">Transmembrane helix</keyword>
<dbReference type="InterPro" id="IPR012919">
    <property type="entry name" value="SUN_dom"/>
</dbReference>
<sequence length="819" mass="92495">MRPPEMLPSEWKPFPFSRRSRFGDDGPRLVTREPKLAKAARKRKNDEVEAEKDLDRIAREARRRQERTDEFNRQADERRANEEETSRLAPPIAAPGTRRLPATPFGTTGGNRQSSVPNSVRSWQEEGNVYGGANVGSSPLDPGAAAGEQQHAKLPPPQLPNPDPRLPLQHLIDSARRSQLPAPLEPPERLSQAHGTGGPFAPSKHNNMFVQRGFDQYLGSLGRPLSTLPGVPKPPSASLGQHQRDRDATLGKENGEPDHSSSSSESSPDNRRRRRRGESPEDDEESENEAQNVPKHDHAGRVSSSAVPDDRGSFWSWLKRVSTWRNMCWLFTFYVIMMLAFQHLPAEFPHIRSRSQSSVLSDEQFDRLNEFLKDPSHLTPGARENLKALLPGMIHVQRDRKGKLVIDKEFWHAIKERIQADESVLTLDDRYRLSERHWKALKDQFPVATAPPVVQSWETWLKQNEKKVINLVGKHFDDLVKERLPPNVVSNDEFLRELEAGLAKQKKAMAGDLDDIKATMRSLVDDITKLKSSPKGMSEAEVSRLVDRVVNKAIGRAQLRHAAKNNIAGSLDPELQNRINYFAFGNGASIDSSLTSPTVKIGAVPRVPSESWYKKTMKQPAFIREGHAALSPWQEAGQCWCAAIMGSDNKTFPGDVGVQTSNLIIPEFIVLEHINPAETNDPGAMPKDIELWADIIEPQRKIVRDWAVVSFPRTYTEPDVHDKASDMRLVKIAEFTYKYDAATNGAFVKRLSPQLVEPLQAATDTFLIRARSNHGADHTCFYRIRMYGQNYDIMENIEGEEQRAEEVFEEETPAWRFWN</sequence>
<keyword evidence="2" id="KW-0812">Transmembrane</keyword>
<proteinExistence type="predicted"/>
<feature type="compositionally biased region" description="Basic and acidic residues" evidence="5">
    <location>
        <begin position="242"/>
        <end position="259"/>
    </location>
</feature>
<comment type="caution">
    <text evidence="7">The sequence shown here is derived from an EMBL/GenBank/DDBJ whole genome shotgun (WGS) entry which is preliminary data.</text>
</comment>
<feature type="compositionally biased region" description="Basic and acidic residues" evidence="5">
    <location>
        <begin position="44"/>
        <end position="60"/>
    </location>
</feature>
<evidence type="ECO:0000259" key="6">
    <source>
        <dbReference type="PROSITE" id="PS51469"/>
    </source>
</evidence>
<feature type="compositionally biased region" description="Basic and acidic residues" evidence="5">
    <location>
        <begin position="66"/>
        <end position="86"/>
    </location>
</feature>
<evidence type="ECO:0000313" key="8">
    <source>
        <dbReference type="Proteomes" id="UP001174936"/>
    </source>
</evidence>
<dbReference type="PROSITE" id="PS51469">
    <property type="entry name" value="SUN"/>
    <property type="match status" value="1"/>
</dbReference>
<accession>A0AA40CMX2</accession>
<dbReference type="Gene3D" id="2.60.120.260">
    <property type="entry name" value="Galactose-binding domain-like"/>
    <property type="match status" value="1"/>
</dbReference>
<organism evidence="7 8">
    <name type="scientific">Cercophora newfieldiana</name>
    <dbReference type="NCBI Taxonomy" id="92897"/>
    <lineage>
        <taxon>Eukaryota</taxon>
        <taxon>Fungi</taxon>
        <taxon>Dikarya</taxon>
        <taxon>Ascomycota</taxon>
        <taxon>Pezizomycotina</taxon>
        <taxon>Sordariomycetes</taxon>
        <taxon>Sordariomycetidae</taxon>
        <taxon>Sordariales</taxon>
        <taxon>Lasiosphaeriaceae</taxon>
        <taxon>Cercophora</taxon>
    </lineage>
</organism>
<dbReference type="PANTHER" id="PTHR12911">
    <property type="entry name" value="SAD1/UNC-84-LIKE PROTEIN-RELATED"/>
    <property type="match status" value="1"/>
</dbReference>
<feature type="compositionally biased region" description="Basic and acidic residues" evidence="5">
    <location>
        <begin position="21"/>
        <end position="36"/>
    </location>
</feature>
<feature type="region of interest" description="Disordered" evidence="5">
    <location>
        <begin position="1"/>
        <end position="309"/>
    </location>
</feature>
<keyword evidence="4" id="KW-0472">Membrane</keyword>
<dbReference type="Proteomes" id="UP001174936">
    <property type="component" value="Unassembled WGS sequence"/>
</dbReference>
<dbReference type="InterPro" id="IPR045119">
    <property type="entry name" value="SUN1-5"/>
</dbReference>
<gene>
    <name evidence="7" type="ORF">B0T16DRAFT_415606</name>
</gene>
<dbReference type="PANTHER" id="PTHR12911:SF8">
    <property type="entry name" value="KLAROID PROTEIN-RELATED"/>
    <property type="match status" value="1"/>
</dbReference>
<reference evidence="7" key="1">
    <citation type="submission" date="2023-06" db="EMBL/GenBank/DDBJ databases">
        <title>Genome-scale phylogeny and comparative genomics of the fungal order Sordariales.</title>
        <authorList>
            <consortium name="Lawrence Berkeley National Laboratory"/>
            <person name="Hensen N."/>
            <person name="Bonometti L."/>
            <person name="Westerberg I."/>
            <person name="Brannstrom I.O."/>
            <person name="Guillou S."/>
            <person name="Cros-Aarteil S."/>
            <person name="Calhoun S."/>
            <person name="Haridas S."/>
            <person name="Kuo A."/>
            <person name="Mondo S."/>
            <person name="Pangilinan J."/>
            <person name="Riley R."/>
            <person name="Labutti K."/>
            <person name="Andreopoulos B."/>
            <person name="Lipzen A."/>
            <person name="Chen C."/>
            <person name="Yanf M."/>
            <person name="Daum C."/>
            <person name="Ng V."/>
            <person name="Clum A."/>
            <person name="Steindorff A."/>
            <person name="Ohm R."/>
            <person name="Martin F."/>
            <person name="Silar P."/>
            <person name="Natvig D."/>
            <person name="Lalanne C."/>
            <person name="Gautier V."/>
            <person name="Ament-Velasquez S.L."/>
            <person name="Kruys A."/>
            <person name="Hutchinson M.I."/>
            <person name="Powell A.J."/>
            <person name="Barry K."/>
            <person name="Miller A.N."/>
            <person name="Grigoriev I.V."/>
            <person name="Debuchy R."/>
            <person name="Gladieux P."/>
            <person name="Thoren M.H."/>
            <person name="Johannesson H."/>
        </authorList>
    </citation>
    <scope>NUCLEOTIDE SEQUENCE</scope>
    <source>
        <strain evidence="7">SMH2532-1</strain>
    </source>
</reference>
<dbReference type="GO" id="GO:0043495">
    <property type="term" value="F:protein-membrane adaptor activity"/>
    <property type="evidence" value="ECO:0007669"/>
    <property type="project" value="TreeGrafter"/>
</dbReference>
<feature type="domain" description="SUN" evidence="6">
    <location>
        <begin position="587"/>
        <end position="791"/>
    </location>
</feature>
<evidence type="ECO:0000256" key="4">
    <source>
        <dbReference type="ARBA" id="ARBA00023136"/>
    </source>
</evidence>
<name>A0AA40CMX2_9PEZI</name>
<feature type="compositionally biased region" description="Pro residues" evidence="5">
    <location>
        <begin position="154"/>
        <end position="165"/>
    </location>
</feature>
<evidence type="ECO:0000313" key="7">
    <source>
        <dbReference type="EMBL" id="KAK0643268.1"/>
    </source>
</evidence>
<protein>
    <recommendedName>
        <fullName evidence="6">SUN domain-containing protein</fullName>
    </recommendedName>
</protein>
<evidence type="ECO:0000256" key="1">
    <source>
        <dbReference type="ARBA" id="ARBA00004370"/>
    </source>
</evidence>
<keyword evidence="8" id="KW-1185">Reference proteome</keyword>
<comment type="subcellular location">
    <subcellularLocation>
        <location evidence="1">Membrane</location>
    </subcellularLocation>
</comment>
<dbReference type="EMBL" id="JAULSV010000005">
    <property type="protein sequence ID" value="KAK0643268.1"/>
    <property type="molecule type" value="Genomic_DNA"/>
</dbReference>
<evidence type="ECO:0000256" key="5">
    <source>
        <dbReference type="SAM" id="MobiDB-lite"/>
    </source>
</evidence>
<evidence type="ECO:0000256" key="3">
    <source>
        <dbReference type="ARBA" id="ARBA00022989"/>
    </source>
</evidence>
<evidence type="ECO:0000256" key="2">
    <source>
        <dbReference type="ARBA" id="ARBA00022692"/>
    </source>
</evidence>
<feature type="compositionally biased region" description="Polar residues" evidence="5">
    <location>
        <begin position="110"/>
        <end position="122"/>
    </location>
</feature>
<dbReference type="GO" id="GO:0034993">
    <property type="term" value="C:meiotic nuclear membrane microtubule tethering complex"/>
    <property type="evidence" value="ECO:0007669"/>
    <property type="project" value="TreeGrafter"/>
</dbReference>